<dbReference type="GO" id="GO:0005506">
    <property type="term" value="F:iron ion binding"/>
    <property type="evidence" value="ECO:0007669"/>
    <property type="project" value="InterPro"/>
</dbReference>
<dbReference type="PANTHER" id="PTHR33099:SF7">
    <property type="entry name" value="MYND-TYPE DOMAIN-CONTAINING PROTEIN"/>
    <property type="match status" value="1"/>
</dbReference>
<sequence>MPRCKCKFTSRRSTETENNEMKTNSKQELLRKIVCALDESSLTDNSQVYAEDDMPIQNIKIEIDEVGELSFPLSENCIEILVNISSKAHFGYGEQTLLDENIRNTHEITSDKFRVYFNQEALDRMMNKLRSLLGLDDNCVLTPHLHNMLIYRAGQFFDMHQDSEKLENMIGTLVIVLPNAHIGGDLIIELGKMKHIFSSECIKPVNAKCIAFYSDCNHKVEKVKEGSRIALTYNLVLKTGEPVLPCLVNRRLCEAIKEYFDLKEDKQQLVYFLNHSYTEHSLKWNTLKGEDRAHSLALRSAAKELGLIPHLALVEIKETWAAENENEPDDFIQEEITLSFWVDLDNKKVPFSEYYISEIDICLTKDTDLFEPYHTEFEGYTGNEGSAMDYWYRRAAIVLWPESAKFSMNFMLAYDNSLQELCELCKTPENQKKVKEVIAQAGKYLCKSYPEARSFFYHSESTGNEEKNNILKLASIALCIESSDTAFSLLSNSRWRILSCDFAEQLANLQFKYGVEWCINLLNKMKTNSSNLSLDNTDLLIASFLEHKVDTSIVKLLLNVQYEVITKEIAVNRQISLLDLKNTLPKRMKKLHEFLKACLICKDFTGLSKMILNVVSNTQQYPLTSLAKLYVELHGNTQPEEIVHFKELKSYLTKTIDNKIISGVRSEDDWSINVRLPCNCEICAIATSFLLSKTEKTKVWPLREKLRKHLVYGSFHSSDLPVKLTVETTGSPYKLVLVKTEALHKDASNEFNELKLYQQKLRALNE</sequence>
<dbReference type="Proteomes" id="UP000499080">
    <property type="component" value="Unassembled WGS sequence"/>
</dbReference>
<dbReference type="Gene3D" id="2.60.120.620">
    <property type="entry name" value="q2cbj1_9rhob like domain"/>
    <property type="match status" value="1"/>
</dbReference>
<name>A0A4Y2L9N0_ARAVE</name>
<dbReference type="SMART" id="SM00702">
    <property type="entry name" value="P4Hc"/>
    <property type="match status" value="1"/>
</dbReference>
<keyword evidence="3" id="KW-0560">Oxidoreductase</keyword>
<evidence type="ECO:0000256" key="3">
    <source>
        <dbReference type="ARBA" id="ARBA00023002"/>
    </source>
</evidence>
<evidence type="ECO:0000313" key="5">
    <source>
        <dbReference type="EMBL" id="GBN10507.1"/>
    </source>
</evidence>
<evidence type="ECO:0000256" key="2">
    <source>
        <dbReference type="ARBA" id="ARBA00022964"/>
    </source>
</evidence>
<evidence type="ECO:0000256" key="1">
    <source>
        <dbReference type="ARBA" id="ARBA00001961"/>
    </source>
</evidence>
<dbReference type="InterPro" id="IPR006620">
    <property type="entry name" value="Pro_4_hyd_alph"/>
</dbReference>
<evidence type="ECO:0000259" key="4">
    <source>
        <dbReference type="SMART" id="SM00702"/>
    </source>
</evidence>
<reference evidence="5 6" key="1">
    <citation type="journal article" date="2019" name="Sci. Rep.">
        <title>Orb-weaving spider Araneus ventricosus genome elucidates the spidroin gene catalogue.</title>
        <authorList>
            <person name="Kono N."/>
            <person name="Nakamura H."/>
            <person name="Ohtoshi R."/>
            <person name="Moran D.A.P."/>
            <person name="Shinohara A."/>
            <person name="Yoshida Y."/>
            <person name="Fujiwara M."/>
            <person name="Mori M."/>
            <person name="Tomita M."/>
            <person name="Arakawa K."/>
        </authorList>
    </citation>
    <scope>NUCLEOTIDE SEQUENCE [LARGE SCALE GENOMIC DNA]</scope>
</reference>
<dbReference type="InterPro" id="IPR044862">
    <property type="entry name" value="Pro_4_hyd_alph_FE2OG_OXY"/>
</dbReference>
<dbReference type="GO" id="GO:0051213">
    <property type="term" value="F:dioxygenase activity"/>
    <property type="evidence" value="ECO:0007669"/>
    <property type="project" value="UniProtKB-KW"/>
</dbReference>
<keyword evidence="2" id="KW-0223">Dioxygenase</keyword>
<dbReference type="GO" id="GO:0016705">
    <property type="term" value="F:oxidoreductase activity, acting on paired donors, with incorporation or reduction of molecular oxygen"/>
    <property type="evidence" value="ECO:0007669"/>
    <property type="project" value="InterPro"/>
</dbReference>
<protein>
    <recommendedName>
        <fullName evidence="4">Prolyl 4-hydroxylase alpha subunit domain-containing protein</fullName>
    </recommendedName>
</protein>
<dbReference type="AlphaFoldDB" id="A0A4Y2L9N0"/>
<dbReference type="Pfam" id="PF13640">
    <property type="entry name" value="2OG-FeII_Oxy_3"/>
    <property type="match status" value="1"/>
</dbReference>
<gene>
    <name evidence="5" type="ORF">AVEN_256307_1</name>
</gene>
<dbReference type="EMBL" id="BGPR01005474">
    <property type="protein sequence ID" value="GBN10507.1"/>
    <property type="molecule type" value="Genomic_DNA"/>
</dbReference>
<evidence type="ECO:0000313" key="6">
    <source>
        <dbReference type="Proteomes" id="UP000499080"/>
    </source>
</evidence>
<dbReference type="GO" id="GO:0031418">
    <property type="term" value="F:L-ascorbic acid binding"/>
    <property type="evidence" value="ECO:0007669"/>
    <property type="project" value="InterPro"/>
</dbReference>
<keyword evidence="6" id="KW-1185">Reference proteome</keyword>
<feature type="domain" description="Prolyl 4-hydroxylase alpha subunit" evidence="4">
    <location>
        <begin position="64"/>
        <end position="236"/>
    </location>
</feature>
<comment type="cofactor">
    <cofactor evidence="1">
        <name>L-ascorbate</name>
        <dbReference type="ChEBI" id="CHEBI:38290"/>
    </cofactor>
</comment>
<comment type="caution">
    <text evidence="5">The sequence shown here is derived from an EMBL/GenBank/DDBJ whole genome shotgun (WGS) entry which is preliminary data.</text>
</comment>
<dbReference type="PANTHER" id="PTHR33099">
    <property type="entry name" value="FE2OG DIOXYGENASE DOMAIN-CONTAINING PROTEIN"/>
    <property type="match status" value="1"/>
</dbReference>
<dbReference type="OrthoDB" id="6768877at2759"/>
<proteinExistence type="predicted"/>
<organism evidence="5 6">
    <name type="scientific">Araneus ventricosus</name>
    <name type="common">Orbweaver spider</name>
    <name type="synonym">Epeira ventricosa</name>
    <dbReference type="NCBI Taxonomy" id="182803"/>
    <lineage>
        <taxon>Eukaryota</taxon>
        <taxon>Metazoa</taxon>
        <taxon>Ecdysozoa</taxon>
        <taxon>Arthropoda</taxon>
        <taxon>Chelicerata</taxon>
        <taxon>Arachnida</taxon>
        <taxon>Araneae</taxon>
        <taxon>Araneomorphae</taxon>
        <taxon>Entelegynae</taxon>
        <taxon>Araneoidea</taxon>
        <taxon>Araneidae</taxon>
        <taxon>Araneus</taxon>
    </lineage>
</organism>
<accession>A0A4Y2L9N0</accession>